<dbReference type="PROSITE" id="PS50082">
    <property type="entry name" value="WD_REPEATS_2"/>
    <property type="match status" value="6"/>
</dbReference>
<feature type="repeat" description="WD" evidence="3">
    <location>
        <begin position="725"/>
        <end position="766"/>
    </location>
</feature>
<evidence type="ECO:0000256" key="3">
    <source>
        <dbReference type="PROSITE-ProRule" id="PRU00221"/>
    </source>
</evidence>
<dbReference type="OMA" id="PRYRASC"/>
<feature type="repeat" description="WD" evidence="3">
    <location>
        <begin position="601"/>
        <end position="642"/>
    </location>
</feature>
<dbReference type="InterPro" id="IPR036322">
    <property type="entry name" value="WD40_repeat_dom_sf"/>
</dbReference>
<dbReference type="InterPro" id="IPR056884">
    <property type="entry name" value="NPHP3-like_N"/>
</dbReference>
<feature type="domain" description="Nephrocystin 3-like N-terminal" evidence="4">
    <location>
        <begin position="91"/>
        <end position="176"/>
    </location>
</feature>
<organism evidence="5 6">
    <name type="scientific">Fusarium poae</name>
    <dbReference type="NCBI Taxonomy" id="36050"/>
    <lineage>
        <taxon>Eukaryota</taxon>
        <taxon>Fungi</taxon>
        <taxon>Dikarya</taxon>
        <taxon>Ascomycota</taxon>
        <taxon>Pezizomycotina</taxon>
        <taxon>Sordariomycetes</taxon>
        <taxon>Hypocreomycetidae</taxon>
        <taxon>Hypocreales</taxon>
        <taxon>Nectriaceae</taxon>
        <taxon>Fusarium</taxon>
    </lineage>
</organism>
<evidence type="ECO:0000259" key="4">
    <source>
        <dbReference type="Pfam" id="PF24883"/>
    </source>
</evidence>
<feature type="repeat" description="WD" evidence="3">
    <location>
        <begin position="643"/>
        <end position="684"/>
    </location>
</feature>
<dbReference type="AlphaFoldDB" id="A0A1B8A9M2"/>
<name>A0A1B8A9M2_FUSPO</name>
<reference evidence="5 6" key="1">
    <citation type="submission" date="2016-06" db="EMBL/GenBank/DDBJ databases">
        <title>Living apart together: crosstalk between the core and supernumerary genomes in a fungal plant pathogen.</title>
        <authorList>
            <person name="Vanheule A."/>
            <person name="Audenaert K."/>
            <person name="Warris S."/>
            <person name="Van De Geest H."/>
            <person name="Schijlen E."/>
            <person name="Hofte M."/>
            <person name="De Saeger S."/>
            <person name="Haesaert G."/>
            <person name="Waalwijk C."/>
            <person name="Van Der Lee T."/>
        </authorList>
    </citation>
    <scope>NUCLEOTIDE SEQUENCE [LARGE SCALE GENOMIC DNA]</scope>
    <source>
        <strain evidence="5 6">2516</strain>
    </source>
</reference>
<dbReference type="EMBL" id="LYXU01000040">
    <property type="protein sequence ID" value="OBS17176.1"/>
    <property type="molecule type" value="Genomic_DNA"/>
</dbReference>
<dbReference type="InterPro" id="IPR015943">
    <property type="entry name" value="WD40/YVTN_repeat-like_dom_sf"/>
</dbReference>
<dbReference type="Pfam" id="PF00400">
    <property type="entry name" value="WD40"/>
    <property type="match status" value="6"/>
</dbReference>
<dbReference type="InterPro" id="IPR020472">
    <property type="entry name" value="WD40_PAC1"/>
</dbReference>
<feature type="repeat" description="WD" evidence="3">
    <location>
        <begin position="685"/>
        <end position="725"/>
    </location>
</feature>
<keyword evidence="2" id="KW-0677">Repeat</keyword>
<comment type="caution">
    <text evidence="5">The sequence shown here is derived from an EMBL/GenBank/DDBJ whole genome shotgun (WGS) entry which is preliminary data.</text>
</comment>
<evidence type="ECO:0000313" key="6">
    <source>
        <dbReference type="Proteomes" id="UP000091967"/>
    </source>
</evidence>
<protein>
    <recommendedName>
        <fullName evidence="4">Nephrocystin 3-like N-terminal domain-containing protein</fullName>
    </recommendedName>
</protein>
<dbReference type="PRINTS" id="PR00320">
    <property type="entry name" value="GPROTEINBRPT"/>
</dbReference>
<dbReference type="STRING" id="36050.A0A1B8A9M2"/>
<dbReference type="CDD" id="cd00200">
    <property type="entry name" value="WD40"/>
    <property type="match status" value="1"/>
</dbReference>
<dbReference type="SUPFAM" id="SSF50978">
    <property type="entry name" value="WD40 repeat-like"/>
    <property type="match status" value="1"/>
</dbReference>
<accession>A0A1B8A9M2</accession>
<dbReference type="InterPro" id="IPR019775">
    <property type="entry name" value="WD40_repeat_CS"/>
</dbReference>
<dbReference type="InterPro" id="IPR001680">
    <property type="entry name" value="WD40_rpt"/>
</dbReference>
<dbReference type="SMART" id="SM00320">
    <property type="entry name" value="WD40"/>
    <property type="match status" value="6"/>
</dbReference>
<dbReference type="PANTHER" id="PTHR19848">
    <property type="entry name" value="WD40 REPEAT PROTEIN"/>
    <property type="match status" value="1"/>
</dbReference>
<evidence type="ECO:0000313" key="5">
    <source>
        <dbReference type="EMBL" id="OBS17176.1"/>
    </source>
</evidence>
<dbReference type="Proteomes" id="UP000091967">
    <property type="component" value="Unassembled WGS sequence"/>
</dbReference>
<proteinExistence type="predicted"/>
<evidence type="ECO:0000256" key="2">
    <source>
        <dbReference type="ARBA" id="ARBA00022737"/>
    </source>
</evidence>
<feature type="repeat" description="WD" evidence="3">
    <location>
        <begin position="559"/>
        <end position="600"/>
    </location>
</feature>
<dbReference type="PANTHER" id="PTHR19848:SF8">
    <property type="entry name" value="F-BOX AND WD REPEAT DOMAIN CONTAINING 7"/>
    <property type="match status" value="1"/>
</dbReference>
<keyword evidence="6" id="KW-1185">Reference proteome</keyword>
<gene>
    <name evidence="5" type="ORF">FPOA_12297</name>
</gene>
<dbReference type="Gene3D" id="2.130.10.10">
    <property type="entry name" value="YVTN repeat-like/Quinoprotein amine dehydrogenase"/>
    <property type="match status" value="3"/>
</dbReference>
<feature type="repeat" description="WD" evidence="3">
    <location>
        <begin position="767"/>
        <end position="808"/>
    </location>
</feature>
<keyword evidence="1 3" id="KW-0853">WD repeat</keyword>
<dbReference type="Pfam" id="PF24883">
    <property type="entry name" value="NPHP3_N"/>
    <property type="match status" value="1"/>
</dbReference>
<dbReference type="PROSITE" id="PS50294">
    <property type="entry name" value="WD_REPEATS_REGION"/>
    <property type="match status" value="5"/>
</dbReference>
<evidence type="ECO:0000256" key="1">
    <source>
        <dbReference type="ARBA" id="ARBA00022574"/>
    </source>
</evidence>
<sequence>MPSQSNLRAAQAVVLSRQRLRRGLNRDAAGRRKKPLTLRAAEARYASSARASIGRIVKRLEAANTVDYEDVVDPKMGRPRQLTDEEEEAIRQLQSLISYVRSEYDHTGEKLFQGSNVWVSLVGILTKMLEDPILKDVVLVVDALDECITDRPKLLDFIVQTSSSSSSHVKWIISSRNEQDIQGALDYAEQKVRLHLELNPDSISKAVGTYIKYKVGQLARRKNYDTQTRDAISNHLTSNANDTFLWVALVCQELADSELTRKRHTLAKLKSFPPGLNPLYKRMMEQISNSDDADICKEILATASVVYRPITLEELKVLAPSLEDDDYDDLPQIISSCGSFLTLREGVIYLVHQSAKEFLLNEVSDQVLTYGEVHQHHAIFSKSLTALSQTLQRDICKLNAPGFPFDKVLPTDLEPLSPIRYSCVYWVDHLHVSVSTEFNNFLQDNGIVHRFIKENYLYWLECLGLLRSMSEGVRAMNKLEALVRKVGGRQLTELVRDARRFILSHKRAIEIAPLQAYASALVFSPEHSLTRELFKKEEPDWMVSKPRMEAAWNACLQTLEGHGDSVTSVVFSADGQRLASGSRDKTVKIWDAATGACEQTLEGHGDPVTSVVFSADGQRLASGSHDGKVKIWDAATGTCMQTLEGHGNWVNSVVFSADGKRLASGSDDNTVKIWDAATGACEQTLEGHGDPVTSVVFSADGQRLASGSCDNIKIWDAATGTCMQTLGHSDWVNSVVFSADGQRLASGLDDKTVKIWDAATGVCEQTLEGHGDWVWSVVFSADGQRLASGSDDKTVKIWDAATGACDQTLNVGRLLYHLSFDPTSNALLSTDIGLLNLDRPALPPVINDRSTEITLPRVSHSGWGISADGEWIVEDGKKMLWLPPDYRGGRPAIDRSTVAIGCRSGRVLVMKFS</sequence>
<dbReference type="PROSITE" id="PS00678">
    <property type="entry name" value="WD_REPEATS_1"/>
    <property type="match status" value="5"/>
</dbReference>